<dbReference type="PROSITE" id="PS51683">
    <property type="entry name" value="SAM_OMT_II"/>
    <property type="match status" value="1"/>
</dbReference>
<keyword evidence="2" id="KW-0808">Transferase</keyword>
<dbReference type="PANTHER" id="PTHR43712">
    <property type="entry name" value="PUTATIVE (AFU_ORTHOLOGUE AFUA_4G14580)-RELATED"/>
    <property type="match status" value="1"/>
</dbReference>
<dbReference type="RefSeq" id="WP_344025841.1">
    <property type="nucleotide sequence ID" value="NZ_BAAABX010000044.1"/>
</dbReference>
<dbReference type="Pfam" id="PF08100">
    <property type="entry name" value="Dimerisation"/>
    <property type="match status" value="1"/>
</dbReference>
<dbReference type="InterPro" id="IPR036390">
    <property type="entry name" value="WH_DNA-bd_sf"/>
</dbReference>
<keyword evidence="7" id="KW-1185">Reference proteome</keyword>
<dbReference type="SUPFAM" id="SSF53335">
    <property type="entry name" value="S-adenosyl-L-methionine-dependent methyltransferases"/>
    <property type="match status" value="1"/>
</dbReference>
<keyword evidence="1" id="KW-0489">Methyltransferase</keyword>
<gene>
    <name evidence="6" type="ORF">GCM10010357_38020</name>
</gene>
<evidence type="ECO:0000256" key="3">
    <source>
        <dbReference type="ARBA" id="ARBA00022691"/>
    </source>
</evidence>
<dbReference type="SUPFAM" id="SSF46785">
    <property type="entry name" value="Winged helix' DNA-binding domain"/>
    <property type="match status" value="1"/>
</dbReference>
<dbReference type="EMBL" id="BAAABX010000044">
    <property type="protein sequence ID" value="GAA0413258.1"/>
    <property type="molecule type" value="Genomic_DNA"/>
</dbReference>
<evidence type="ECO:0000256" key="2">
    <source>
        <dbReference type="ARBA" id="ARBA00022679"/>
    </source>
</evidence>
<evidence type="ECO:0000313" key="7">
    <source>
        <dbReference type="Proteomes" id="UP001500879"/>
    </source>
</evidence>
<dbReference type="PANTHER" id="PTHR43712:SF2">
    <property type="entry name" value="O-METHYLTRANSFERASE CICE"/>
    <property type="match status" value="1"/>
</dbReference>
<dbReference type="InterPro" id="IPR012967">
    <property type="entry name" value="COMT_dimerisation"/>
</dbReference>
<accession>A0ABN0YVT9</accession>
<name>A0ABN0YVT9_9ACTN</name>
<dbReference type="Pfam" id="PF00891">
    <property type="entry name" value="Methyltransf_2"/>
    <property type="match status" value="1"/>
</dbReference>
<reference evidence="6 7" key="1">
    <citation type="journal article" date="2019" name="Int. J. Syst. Evol. Microbiol.">
        <title>The Global Catalogue of Microorganisms (GCM) 10K type strain sequencing project: providing services to taxonomists for standard genome sequencing and annotation.</title>
        <authorList>
            <consortium name="The Broad Institute Genomics Platform"/>
            <consortium name="The Broad Institute Genome Sequencing Center for Infectious Disease"/>
            <person name="Wu L."/>
            <person name="Ma J."/>
        </authorList>
    </citation>
    <scope>NUCLEOTIDE SEQUENCE [LARGE SCALE GENOMIC DNA]</scope>
    <source>
        <strain evidence="6 7">JCM 4788</strain>
    </source>
</reference>
<protein>
    <submittedName>
        <fullName evidence="6">O-methyltransferase</fullName>
    </submittedName>
</protein>
<dbReference type="Gene3D" id="3.40.50.150">
    <property type="entry name" value="Vaccinia Virus protein VP39"/>
    <property type="match status" value="1"/>
</dbReference>
<evidence type="ECO:0000259" key="4">
    <source>
        <dbReference type="Pfam" id="PF00891"/>
    </source>
</evidence>
<feature type="domain" description="O-methyltransferase dimerisation" evidence="5">
    <location>
        <begin position="22"/>
        <end position="96"/>
    </location>
</feature>
<dbReference type="InterPro" id="IPR016461">
    <property type="entry name" value="COMT-like"/>
</dbReference>
<sequence length="345" mass="36731">MTTTPGGTDTSSDPRTHPALYDLIFGHVYASATGAVVDHGIPDLLADGPLTADELAARSGTQAGPLRRVMRLLAERGLFREGEGGAFALTGQGELLRSDVPGSQRAAVLWATHEMFRRSAEGLGDTLRTGRPGFDAAFGTPFFEYLAAAPEKARVFDDAITSATSDGVNEEVVRSYPFPGTGTVVDVAGGQGGLLRETLARHPGLTGVLFDRPGTVTDHLLDGEELKGRWRTEGGDVFTSVPEGGDLYLLKNILHNWSDEDCLRILGSIRRAMTPGSRLLVIDVVLPGDGSPHPAVGLDTVMLMLMEGRERTAAEFEDLLTRSGFRLNRVVPTAALPSVVEAEAV</sequence>
<feature type="domain" description="O-methyltransferase C-terminal" evidence="4">
    <location>
        <begin position="123"/>
        <end position="326"/>
    </location>
</feature>
<evidence type="ECO:0000259" key="5">
    <source>
        <dbReference type="Pfam" id="PF08100"/>
    </source>
</evidence>
<dbReference type="InterPro" id="IPR036388">
    <property type="entry name" value="WH-like_DNA-bd_sf"/>
</dbReference>
<dbReference type="Gene3D" id="1.10.10.10">
    <property type="entry name" value="Winged helix-like DNA-binding domain superfamily/Winged helix DNA-binding domain"/>
    <property type="match status" value="1"/>
</dbReference>
<proteinExistence type="predicted"/>
<evidence type="ECO:0000313" key="6">
    <source>
        <dbReference type="EMBL" id="GAA0413258.1"/>
    </source>
</evidence>
<dbReference type="PIRSF" id="PIRSF005739">
    <property type="entry name" value="O-mtase"/>
    <property type="match status" value="1"/>
</dbReference>
<dbReference type="InterPro" id="IPR001077">
    <property type="entry name" value="COMT_C"/>
</dbReference>
<dbReference type="Proteomes" id="UP001500879">
    <property type="component" value="Unassembled WGS sequence"/>
</dbReference>
<comment type="caution">
    <text evidence="6">The sequence shown here is derived from an EMBL/GenBank/DDBJ whole genome shotgun (WGS) entry which is preliminary data.</text>
</comment>
<dbReference type="InterPro" id="IPR029063">
    <property type="entry name" value="SAM-dependent_MTases_sf"/>
</dbReference>
<evidence type="ECO:0000256" key="1">
    <source>
        <dbReference type="ARBA" id="ARBA00022603"/>
    </source>
</evidence>
<keyword evidence="3" id="KW-0949">S-adenosyl-L-methionine</keyword>
<organism evidence="6 7">
    <name type="scientific">Streptomyces luteireticuli</name>
    <dbReference type="NCBI Taxonomy" id="173858"/>
    <lineage>
        <taxon>Bacteria</taxon>
        <taxon>Bacillati</taxon>
        <taxon>Actinomycetota</taxon>
        <taxon>Actinomycetes</taxon>
        <taxon>Kitasatosporales</taxon>
        <taxon>Streptomycetaceae</taxon>
        <taxon>Streptomyces</taxon>
    </lineage>
</organism>